<evidence type="ECO:0008006" key="2">
    <source>
        <dbReference type="Google" id="ProtNLM"/>
    </source>
</evidence>
<dbReference type="EMBL" id="MT142032">
    <property type="protein sequence ID" value="QJA73507.1"/>
    <property type="molecule type" value="Genomic_DNA"/>
</dbReference>
<dbReference type="Gene3D" id="1.10.3090.10">
    <property type="entry name" value="cca-adding enzyme, domain 2"/>
    <property type="match status" value="1"/>
</dbReference>
<organism evidence="1">
    <name type="scientific">viral metagenome</name>
    <dbReference type="NCBI Taxonomy" id="1070528"/>
    <lineage>
        <taxon>unclassified sequences</taxon>
        <taxon>metagenomes</taxon>
        <taxon>organismal metagenomes</taxon>
    </lineage>
</organism>
<evidence type="ECO:0000313" key="1">
    <source>
        <dbReference type="EMBL" id="QJA73507.1"/>
    </source>
</evidence>
<proteinExistence type="predicted"/>
<reference evidence="1" key="1">
    <citation type="submission" date="2020-03" db="EMBL/GenBank/DDBJ databases">
        <title>The deep terrestrial virosphere.</title>
        <authorList>
            <person name="Holmfeldt K."/>
            <person name="Nilsson E."/>
            <person name="Simone D."/>
            <person name="Lopez-Fernandez M."/>
            <person name="Wu X."/>
            <person name="de Brujin I."/>
            <person name="Lundin D."/>
            <person name="Andersson A."/>
            <person name="Bertilsson S."/>
            <person name="Dopson M."/>
        </authorList>
    </citation>
    <scope>NUCLEOTIDE SEQUENCE</scope>
    <source>
        <strain evidence="1">MM415A02332</strain>
    </source>
</reference>
<gene>
    <name evidence="1" type="ORF">MM415A02332_0007</name>
</gene>
<name>A0A6M3JXY3_9ZZZZ</name>
<dbReference type="InterPro" id="IPR043519">
    <property type="entry name" value="NT_sf"/>
</dbReference>
<dbReference type="SUPFAM" id="SSF81301">
    <property type="entry name" value="Nucleotidyltransferase"/>
    <property type="match status" value="1"/>
</dbReference>
<dbReference type="SUPFAM" id="SSF81891">
    <property type="entry name" value="Poly A polymerase C-terminal region-like"/>
    <property type="match status" value="1"/>
</dbReference>
<dbReference type="AlphaFoldDB" id="A0A6M3JXY3"/>
<protein>
    <recommendedName>
        <fullName evidence="2">Poly A polymerase head domain-containing protein</fullName>
    </recommendedName>
</protein>
<dbReference type="Gene3D" id="3.30.460.10">
    <property type="entry name" value="Beta Polymerase, domain 2"/>
    <property type="match status" value="1"/>
</dbReference>
<sequence length="358" mass="41586">MTIDLVKDFCLELKKLGYQSFIYGDVVRDLYFKIPMMEDYNVVTEASKEIFDNLLKNKVYEPIKDNINIDNFRDKRILQFTSGNMITTYNKNNSPIEGKLFDHLQTLDFTIDMMFMSNSGSNTIAYNSKIKSDIENKIVRYNKPPKEGVFNNPLSIVKACTIASTIGGTIDSKTLLAMKEYLSLLRFSYRADVKYEIAKTILRVKSFSKFIEYTEDIGIRSYIFPYLHLSKFTKELGDSIDLNKPNLKMVCYYYDAFITDTDNTYALKAYFDKIYVVSKLLNIIKMIKNDEELTDTFLSSICFGLKHPSDFSKGDLITLIWATCKLLNKPFPKDLMKKIFRTFKTDRAYQAYSYKKGV</sequence>
<accession>A0A6M3JXY3</accession>